<dbReference type="EMBL" id="JAJAGQ010000009">
    <property type="protein sequence ID" value="KAJ8554535.1"/>
    <property type="molecule type" value="Genomic_DNA"/>
</dbReference>
<dbReference type="OrthoDB" id="416741at2759"/>
<proteinExistence type="predicted"/>
<accession>A0A9Q1M9B2</accession>
<evidence type="ECO:0000313" key="1">
    <source>
        <dbReference type="EMBL" id="KAJ8554535.1"/>
    </source>
</evidence>
<evidence type="ECO:0000313" key="2">
    <source>
        <dbReference type="Proteomes" id="UP001152561"/>
    </source>
</evidence>
<name>A0A9Q1M9B2_9SOLA</name>
<sequence>MQMLSPMERWIKVILMVADLNNVNNEPNALRVSSSPDIMETQKPVEITSSAKEQENQVAEDEVPYVPSSLPVDKCYLYSHIQSFINALPEYPLHSHGLINAPKVLVDVVESTIRAVFIDRNSSIDTTFEFEEVLNHPDSDEDLCKLVDPRLGDDYPLDSVPKMGQLAKLAPMKIPNKTKYAIDSGCIDDTLFIDRRLGCWIFLWKSRSDKSYVWKVLNQDLAPMRN</sequence>
<dbReference type="Proteomes" id="UP001152561">
    <property type="component" value="Unassembled WGS sequence"/>
</dbReference>
<organism evidence="1 2">
    <name type="scientific">Anisodus acutangulus</name>
    <dbReference type="NCBI Taxonomy" id="402998"/>
    <lineage>
        <taxon>Eukaryota</taxon>
        <taxon>Viridiplantae</taxon>
        <taxon>Streptophyta</taxon>
        <taxon>Embryophyta</taxon>
        <taxon>Tracheophyta</taxon>
        <taxon>Spermatophyta</taxon>
        <taxon>Magnoliopsida</taxon>
        <taxon>eudicotyledons</taxon>
        <taxon>Gunneridae</taxon>
        <taxon>Pentapetalae</taxon>
        <taxon>asterids</taxon>
        <taxon>lamiids</taxon>
        <taxon>Solanales</taxon>
        <taxon>Solanaceae</taxon>
        <taxon>Solanoideae</taxon>
        <taxon>Hyoscyameae</taxon>
        <taxon>Anisodus</taxon>
    </lineage>
</organism>
<gene>
    <name evidence="1" type="ORF">K7X08_025213</name>
</gene>
<comment type="caution">
    <text evidence="1">The sequence shown here is derived from an EMBL/GenBank/DDBJ whole genome shotgun (WGS) entry which is preliminary data.</text>
</comment>
<dbReference type="AlphaFoldDB" id="A0A9Q1M9B2"/>
<protein>
    <submittedName>
        <fullName evidence="1">Uncharacterized protein</fullName>
    </submittedName>
</protein>
<keyword evidence="2" id="KW-1185">Reference proteome</keyword>
<reference evidence="2" key="1">
    <citation type="journal article" date="2023" name="Proc. Natl. Acad. Sci. U.S.A.">
        <title>Genomic and structural basis for evolution of tropane alkaloid biosynthesis.</title>
        <authorList>
            <person name="Wanga Y.-J."/>
            <person name="Taina T."/>
            <person name="Yua J.-Y."/>
            <person name="Lia J."/>
            <person name="Xua B."/>
            <person name="Chenc J."/>
            <person name="D'Auriad J.C."/>
            <person name="Huanga J.-P."/>
            <person name="Huanga S.-X."/>
        </authorList>
    </citation>
    <scope>NUCLEOTIDE SEQUENCE [LARGE SCALE GENOMIC DNA]</scope>
    <source>
        <strain evidence="2">cv. KIB-2019</strain>
    </source>
</reference>